<proteinExistence type="predicted"/>
<sequence>MKTKIFTLFFAILLLGNLNVNAQINLTTGTPWGLLSPGEPLVVNENFQGYEFFHSDASPDEGNSEHKFADDGITIIPGYKSDTVQTAILGSSSGKVTYDFHECAFAPEWATAYAFRDAGGQTPNVSDGFVEISRFDTTYSDIHTLPGYLEVDLRELDFVEVIQWTHSSTGGSKRGAMCKISIDDRGTWDTLRYQPGELWGYSFTKDITTGVKTSNGYRCDPSAYGMTWEDGVYASNVILRFEEARPPQGAIQTVRIHDLKVYGTYTPPTAIDDIRDSSLKIYSANKKIIISEPAKVAVYSVTGTLVRMEENTERISMENYPVGIYIVKAQVGSKLNSAKVVIK</sequence>
<evidence type="ECO:0000313" key="2">
    <source>
        <dbReference type="EMBL" id="MCY1721975.1"/>
    </source>
</evidence>
<feature type="chain" id="PRO_5040927308" evidence="1">
    <location>
        <begin position="23"/>
        <end position="343"/>
    </location>
</feature>
<keyword evidence="3" id="KW-1185">Reference proteome</keyword>
<dbReference type="RefSeq" id="WP_343334305.1">
    <property type="nucleotide sequence ID" value="NZ_JAPOHD010000030.1"/>
</dbReference>
<organism evidence="2 3">
    <name type="scientific">Draconibacterium aestuarii</name>
    <dbReference type="NCBI Taxonomy" id="2998507"/>
    <lineage>
        <taxon>Bacteria</taxon>
        <taxon>Pseudomonadati</taxon>
        <taxon>Bacteroidota</taxon>
        <taxon>Bacteroidia</taxon>
        <taxon>Marinilabiliales</taxon>
        <taxon>Prolixibacteraceae</taxon>
        <taxon>Draconibacterium</taxon>
    </lineage>
</organism>
<reference evidence="2" key="1">
    <citation type="submission" date="2022-11" db="EMBL/GenBank/DDBJ databases">
        <title>Marilongibacter aestuarii gen. nov., sp. nov., isolated from tidal flat sediment.</title>
        <authorList>
            <person name="Jiayan W."/>
        </authorList>
    </citation>
    <scope>NUCLEOTIDE SEQUENCE</scope>
    <source>
        <strain evidence="2">Z1-6</strain>
    </source>
</reference>
<dbReference type="Proteomes" id="UP001145087">
    <property type="component" value="Unassembled WGS sequence"/>
</dbReference>
<feature type="signal peptide" evidence="1">
    <location>
        <begin position="1"/>
        <end position="22"/>
    </location>
</feature>
<keyword evidence="1" id="KW-0732">Signal</keyword>
<evidence type="ECO:0000256" key="1">
    <source>
        <dbReference type="SAM" id="SignalP"/>
    </source>
</evidence>
<dbReference type="AlphaFoldDB" id="A0A9X3F7R4"/>
<dbReference type="NCBIfam" id="TIGR04183">
    <property type="entry name" value="Por_Secre_tail"/>
    <property type="match status" value="1"/>
</dbReference>
<accession>A0A9X3F7R4</accession>
<protein>
    <submittedName>
        <fullName evidence="2">T9SS type A sorting domain-containing protein</fullName>
    </submittedName>
</protein>
<evidence type="ECO:0000313" key="3">
    <source>
        <dbReference type="Proteomes" id="UP001145087"/>
    </source>
</evidence>
<dbReference type="InterPro" id="IPR026444">
    <property type="entry name" value="Secre_tail"/>
</dbReference>
<comment type="caution">
    <text evidence="2">The sequence shown here is derived from an EMBL/GenBank/DDBJ whole genome shotgun (WGS) entry which is preliminary data.</text>
</comment>
<dbReference type="EMBL" id="JAPOHD010000030">
    <property type="protein sequence ID" value="MCY1721975.1"/>
    <property type="molecule type" value="Genomic_DNA"/>
</dbReference>
<name>A0A9X3F7R4_9BACT</name>
<gene>
    <name evidence="2" type="ORF">OU798_16595</name>
</gene>